<dbReference type="InterPro" id="IPR003594">
    <property type="entry name" value="HATPase_dom"/>
</dbReference>
<dbReference type="SUPFAM" id="SSF47384">
    <property type="entry name" value="Homodimeric domain of signal transducing histidine kinase"/>
    <property type="match status" value="1"/>
</dbReference>
<dbReference type="OrthoDB" id="1068522at2"/>
<dbReference type="PROSITE" id="PS51257">
    <property type="entry name" value="PROKAR_LIPOPROTEIN"/>
    <property type="match status" value="1"/>
</dbReference>
<evidence type="ECO:0000256" key="4">
    <source>
        <dbReference type="ARBA" id="ARBA00022679"/>
    </source>
</evidence>
<dbReference type="InterPro" id="IPR011990">
    <property type="entry name" value="TPR-like_helical_dom_sf"/>
</dbReference>
<dbReference type="InterPro" id="IPR004358">
    <property type="entry name" value="Sig_transdc_His_kin-like_C"/>
</dbReference>
<dbReference type="EC" id="2.7.13.3" evidence="2"/>
<proteinExistence type="predicted"/>
<keyword evidence="6" id="KW-0902">Two-component regulatory system</keyword>
<dbReference type="PROSITE" id="PS50109">
    <property type="entry name" value="HIS_KIN"/>
    <property type="match status" value="1"/>
</dbReference>
<feature type="domain" description="Histidine kinase" evidence="9">
    <location>
        <begin position="462"/>
        <end position="689"/>
    </location>
</feature>
<dbReference type="Gene3D" id="1.25.40.10">
    <property type="entry name" value="Tetratricopeptide repeat domain"/>
    <property type="match status" value="1"/>
</dbReference>
<dbReference type="Proteomes" id="UP000184130">
    <property type="component" value="Unassembled WGS sequence"/>
</dbReference>
<evidence type="ECO:0000256" key="8">
    <source>
        <dbReference type="SAM" id="Phobius"/>
    </source>
</evidence>
<keyword evidence="7" id="KW-0175">Coiled coil</keyword>
<dbReference type="GO" id="GO:0000155">
    <property type="term" value="F:phosphorelay sensor kinase activity"/>
    <property type="evidence" value="ECO:0007669"/>
    <property type="project" value="InterPro"/>
</dbReference>
<evidence type="ECO:0000256" key="2">
    <source>
        <dbReference type="ARBA" id="ARBA00012438"/>
    </source>
</evidence>
<dbReference type="PANTHER" id="PTHR43711:SF1">
    <property type="entry name" value="HISTIDINE KINASE 1"/>
    <property type="match status" value="1"/>
</dbReference>
<dbReference type="Pfam" id="PF02518">
    <property type="entry name" value="HATPase_c"/>
    <property type="match status" value="1"/>
</dbReference>
<dbReference type="SMART" id="SM00387">
    <property type="entry name" value="HATPase_c"/>
    <property type="match status" value="1"/>
</dbReference>
<reference evidence="10 11" key="1">
    <citation type="submission" date="2016-11" db="EMBL/GenBank/DDBJ databases">
        <authorList>
            <person name="Jaros S."/>
            <person name="Januszkiewicz K."/>
            <person name="Wedrychowicz H."/>
        </authorList>
    </citation>
    <scope>NUCLEOTIDE SEQUENCE [LARGE SCALE GENOMIC DNA]</scope>
    <source>
        <strain evidence="10 11">KHT3</strain>
    </source>
</reference>
<accession>A0A1M6TUY6</accession>
<evidence type="ECO:0000256" key="1">
    <source>
        <dbReference type="ARBA" id="ARBA00000085"/>
    </source>
</evidence>
<dbReference type="InterPro" id="IPR036890">
    <property type="entry name" value="HATPase_C_sf"/>
</dbReference>
<keyword evidence="3" id="KW-0597">Phosphoprotein</keyword>
<name>A0A1M6TUY6_XYLRU</name>
<dbReference type="Gene3D" id="1.10.287.130">
    <property type="match status" value="1"/>
</dbReference>
<keyword evidence="8" id="KW-0812">Transmembrane</keyword>
<dbReference type="RefSeq" id="WP_073206828.1">
    <property type="nucleotide sequence ID" value="NZ_FRBD01000007.1"/>
</dbReference>
<feature type="coiled-coil region" evidence="7">
    <location>
        <begin position="428"/>
        <end position="455"/>
    </location>
</feature>
<dbReference type="SMART" id="SM00388">
    <property type="entry name" value="HisKA"/>
    <property type="match status" value="1"/>
</dbReference>
<gene>
    <name evidence="10" type="ORF">SAMN05216463_10724</name>
</gene>
<dbReference type="Pfam" id="PF00512">
    <property type="entry name" value="HisKA"/>
    <property type="match status" value="1"/>
</dbReference>
<protein>
    <recommendedName>
        <fullName evidence="2">histidine kinase</fullName>
        <ecNumber evidence="2">2.7.13.3</ecNumber>
    </recommendedName>
</protein>
<evidence type="ECO:0000259" key="9">
    <source>
        <dbReference type="PROSITE" id="PS50109"/>
    </source>
</evidence>
<keyword evidence="4" id="KW-0808">Transferase</keyword>
<evidence type="ECO:0000256" key="3">
    <source>
        <dbReference type="ARBA" id="ARBA00022553"/>
    </source>
</evidence>
<dbReference type="InterPro" id="IPR005467">
    <property type="entry name" value="His_kinase_dom"/>
</dbReference>
<organism evidence="10 11">
    <name type="scientific">Xylanibacter ruminicola</name>
    <name type="common">Prevotella ruminicola</name>
    <dbReference type="NCBI Taxonomy" id="839"/>
    <lineage>
        <taxon>Bacteria</taxon>
        <taxon>Pseudomonadati</taxon>
        <taxon>Bacteroidota</taxon>
        <taxon>Bacteroidia</taxon>
        <taxon>Bacteroidales</taxon>
        <taxon>Prevotellaceae</taxon>
        <taxon>Xylanibacter</taxon>
    </lineage>
</organism>
<sequence length="689" mass="78894">MTGLRNTQILIALLAMLAIAGCKKHEHSESAGIYEYYETDGFNRADSIIDKISDTREYDYMLFAIDSLNNIGELSKTKYLFYRTITLNLINQQLQSLKLYYQLDTLDLKQIKTQTDIESYVYTYNNYVRMLSEMRRFDRALREANKADKRLKSIGYTTFTEHHDIAQIIGECQLYMGEEDSAAISFQKSLAGIYKRLEHHNGPLDLRECQKTMNAIAKAYIHKEMFDKVESWITIQDTLYNMAARDSRRDSVYLDEMSAEINYSKALLAIKQGKKKEAEQAYELYKQTNTAKLLYNVVNNNEYLMFAGRYAEAARNFERLDEFLLGNGYKCDLENIGRYMIPKYRANMLAGRRDSAIHVANVVAENYNRALTDQKKNDADLLTMVYDTEGKERQIAEKEAEISKQRLVAVVIGLIVLTLFFHIYGMMRRRAYRKLDATNKQLKLANERAEESSRIKSKFIKQISHEVRTPLNVLSGFSQVLAYTDIEIDKEELKSIRKKIVENTERITQLVDKMLDLSMVNSEADIECHDKMTPLDMAYKAIEQSGINHASHLVLELQHEPEAQTTKILTNQKAAVKTLALLLDNAKKFTHPLAYKGSIVPEGKARVTMTIAIGHKQMRFTIEDTGIGIPAEQAENIFTEFVQIDEYTDGAGLGLSIARSLARHMGGDVQLDTSYTDGARFVVTLPLRK</sequence>
<dbReference type="Gene3D" id="3.30.565.10">
    <property type="entry name" value="Histidine kinase-like ATPase, C-terminal domain"/>
    <property type="match status" value="1"/>
</dbReference>
<dbReference type="EMBL" id="FRBD01000007">
    <property type="protein sequence ID" value="SHK60608.1"/>
    <property type="molecule type" value="Genomic_DNA"/>
</dbReference>
<dbReference type="PANTHER" id="PTHR43711">
    <property type="entry name" value="TWO-COMPONENT HISTIDINE KINASE"/>
    <property type="match status" value="1"/>
</dbReference>
<evidence type="ECO:0000256" key="6">
    <source>
        <dbReference type="ARBA" id="ARBA00023012"/>
    </source>
</evidence>
<evidence type="ECO:0000313" key="10">
    <source>
        <dbReference type="EMBL" id="SHK60608.1"/>
    </source>
</evidence>
<feature type="transmembrane region" description="Helical" evidence="8">
    <location>
        <begin position="407"/>
        <end position="425"/>
    </location>
</feature>
<keyword evidence="5 10" id="KW-0418">Kinase</keyword>
<dbReference type="AlphaFoldDB" id="A0A1M6TUY6"/>
<dbReference type="CDD" id="cd00082">
    <property type="entry name" value="HisKA"/>
    <property type="match status" value="1"/>
</dbReference>
<dbReference type="InterPro" id="IPR036097">
    <property type="entry name" value="HisK_dim/P_sf"/>
</dbReference>
<evidence type="ECO:0000256" key="5">
    <source>
        <dbReference type="ARBA" id="ARBA00022777"/>
    </source>
</evidence>
<keyword evidence="8" id="KW-1133">Transmembrane helix</keyword>
<keyword evidence="8" id="KW-0472">Membrane</keyword>
<comment type="catalytic activity">
    <reaction evidence="1">
        <text>ATP + protein L-histidine = ADP + protein N-phospho-L-histidine.</text>
        <dbReference type="EC" id="2.7.13.3"/>
    </reaction>
</comment>
<evidence type="ECO:0000313" key="11">
    <source>
        <dbReference type="Proteomes" id="UP000184130"/>
    </source>
</evidence>
<dbReference type="PRINTS" id="PR00344">
    <property type="entry name" value="BCTRLSENSOR"/>
</dbReference>
<dbReference type="InterPro" id="IPR050736">
    <property type="entry name" value="Sensor_HK_Regulatory"/>
</dbReference>
<evidence type="ECO:0000256" key="7">
    <source>
        <dbReference type="SAM" id="Coils"/>
    </source>
</evidence>
<dbReference type="InterPro" id="IPR003661">
    <property type="entry name" value="HisK_dim/P_dom"/>
</dbReference>
<dbReference type="SUPFAM" id="SSF55874">
    <property type="entry name" value="ATPase domain of HSP90 chaperone/DNA topoisomerase II/histidine kinase"/>
    <property type="match status" value="1"/>
</dbReference>